<dbReference type="PANTHER" id="PTHR43065:SF10">
    <property type="entry name" value="PEROXIDE STRESS-ACTIVATED HISTIDINE KINASE MAK3"/>
    <property type="match status" value="1"/>
</dbReference>
<protein>
    <recommendedName>
        <fullName evidence="2">histidine kinase</fullName>
        <ecNumber evidence="2">2.7.13.3</ecNumber>
    </recommendedName>
</protein>
<reference evidence="12 13" key="1">
    <citation type="submission" date="2018-05" db="EMBL/GenBank/DDBJ databases">
        <title>Genomic Encyclopedia of Type Strains, Phase IV (KMG-IV): sequencing the most valuable type-strain genomes for metagenomic binning, comparative biology and taxonomic classification.</title>
        <authorList>
            <person name="Goeker M."/>
        </authorList>
    </citation>
    <scope>NUCLEOTIDE SEQUENCE [LARGE SCALE GENOMIC DNA]</scope>
    <source>
        <strain evidence="12 13">DSM 18773</strain>
    </source>
</reference>
<comment type="caution">
    <text evidence="12">The sequence shown here is derived from an EMBL/GenBank/DDBJ whole genome shotgun (WGS) entry which is preliminary data.</text>
</comment>
<feature type="domain" description="Histidine kinase" evidence="10">
    <location>
        <begin position="522"/>
        <end position="721"/>
    </location>
</feature>
<dbReference type="InterPro" id="IPR013656">
    <property type="entry name" value="PAS_4"/>
</dbReference>
<dbReference type="RefSeq" id="WP_109690954.1">
    <property type="nucleotide sequence ID" value="NZ_QGGL01000021.1"/>
</dbReference>
<dbReference type="InterPro" id="IPR005467">
    <property type="entry name" value="His_kinase_dom"/>
</dbReference>
<dbReference type="SMART" id="SM00091">
    <property type="entry name" value="PAS"/>
    <property type="match status" value="2"/>
</dbReference>
<dbReference type="CDD" id="cd00075">
    <property type="entry name" value="HATPase"/>
    <property type="match status" value="1"/>
</dbReference>
<dbReference type="AlphaFoldDB" id="A0A316D5B3"/>
<sequence length="721" mass="81478">MSRKLSTVLKLFVPALLLLCTTILLVQVALNALYQEKQDKLSAISVILQHRLSTDPSITNAMAYANQPVLYQQIQNLLDETFPADSDLSGSLYIAQTHQVVAYAPHHNNEALPFKLPGDLQPAELLATIETGKPHFYYTVSVMRGTRIYNYATAVYQAGNVLGVLSVSQTANSIQMQETAIWLSGSAICLIALTLLLAIGVSTYRKEQHLQLEQNNLINWLKSYDGDTLSVNTMNSQLDLLKNLPHAFKDAVDLVHHYRRQQRHALDQLPLGLLTLDATGRVLYTNPFFSQMFGYSGEEVLSWDGTRWQQVYRMLDGTYVSNELRKGRRIENRIGLFRHKNGEEIPFSLTMRELPPVQAQPAGWLLICYDLSKEFTIDRLTQKTQVLLQSVALNVLLLDANQRIEYISPELCTLVGCHESDVVGQHLADAMLWQLPDREHALHEALQKVLANGRRDHLPQGPALLQGREYLLEYDLFPILNPLTQDADGCMIFVKDTTLYQEWEQLSRRVDAHSNYVQMAATIAHEVRNPMTSVRGFLQLLAKDLKGDVQQMYLHVMQTEIDRMNAILTEYLSMARPVQELEWEPIDLASLIRETFLVLEGEANYRGVLLELNLEETHSIEGNARELKQVLINLVRNAFDAIEGPSGRIEIRLRNGVIEVADNGCGMTLEQIERIFEPFFTTKATGTGLGLPVCRKIVETHRGTLEVMSAVEVGTVFTIRF</sequence>
<dbReference type="PRINTS" id="PR00344">
    <property type="entry name" value="BCTRLSENSOR"/>
</dbReference>
<dbReference type="SMART" id="SM00388">
    <property type="entry name" value="HisKA"/>
    <property type="match status" value="1"/>
</dbReference>
<evidence type="ECO:0000313" key="13">
    <source>
        <dbReference type="Proteomes" id="UP000245634"/>
    </source>
</evidence>
<comment type="catalytic activity">
    <reaction evidence="1">
        <text>ATP + protein L-histidine = ADP + protein N-phospho-L-histidine.</text>
        <dbReference type="EC" id="2.7.13.3"/>
    </reaction>
</comment>
<keyword evidence="9" id="KW-0812">Transmembrane</keyword>
<accession>A0A316D5B3</accession>
<dbReference type="OrthoDB" id="9815750at2"/>
<dbReference type="NCBIfam" id="TIGR00229">
    <property type="entry name" value="sensory_box"/>
    <property type="match status" value="1"/>
</dbReference>
<dbReference type="SMART" id="SM00387">
    <property type="entry name" value="HATPase_c"/>
    <property type="match status" value="1"/>
</dbReference>
<evidence type="ECO:0000256" key="3">
    <source>
        <dbReference type="ARBA" id="ARBA00022553"/>
    </source>
</evidence>
<keyword evidence="4" id="KW-0808">Transferase</keyword>
<dbReference type="EC" id="2.7.13.3" evidence="2"/>
<dbReference type="Gene3D" id="3.30.450.20">
    <property type="entry name" value="PAS domain"/>
    <property type="match status" value="2"/>
</dbReference>
<keyword evidence="3" id="KW-0597">Phosphoprotein</keyword>
<dbReference type="EMBL" id="QGGL01000021">
    <property type="protein sequence ID" value="PWK05964.1"/>
    <property type="molecule type" value="Genomic_DNA"/>
</dbReference>
<dbReference type="InterPro" id="IPR003594">
    <property type="entry name" value="HATPase_dom"/>
</dbReference>
<evidence type="ECO:0000256" key="4">
    <source>
        <dbReference type="ARBA" id="ARBA00022679"/>
    </source>
</evidence>
<dbReference type="Gene3D" id="3.30.565.10">
    <property type="entry name" value="Histidine kinase-like ATPase, C-terminal domain"/>
    <property type="match status" value="1"/>
</dbReference>
<keyword evidence="9" id="KW-1133">Transmembrane helix</keyword>
<keyword evidence="8" id="KW-0902">Two-component regulatory system</keyword>
<keyword evidence="5" id="KW-0547">Nucleotide-binding</keyword>
<feature type="domain" description="PAS" evidence="11">
    <location>
        <begin position="380"/>
        <end position="453"/>
    </location>
</feature>
<dbReference type="SUPFAM" id="SSF47384">
    <property type="entry name" value="Homodimeric domain of signal transducing histidine kinase"/>
    <property type="match status" value="1"/>
</dbReference>
<dbReference type="InterPro" id="IPR036890">
    <property type="entry name" value="HATPase_C_sf"/>
</dbReference>
<dbReference type="SUPFAM" id="SSF55785">
    <property type="entry name" value="PYP-like sensor domain (PAS domain)"/>
    <property type="match status" value="2"/>
</dbReference>
<evidence type="ECO:0000256" key="8">
    <source>
        <dbReference type="ARBA" id="ARBA00023012"/>
    </source>
</evidence>
<feature type="domain" description="PAS" evidence="11">
    <location>
        <begin position="258"/>
        <end position="302"/>
    </location>
</feature>
<dbReference type="SUPFAM" id="SSF55874">
    <property type="entry name" value="ATPase domain of HSP90 chaperone/DNA topoisomerase II/histidine kinase"/>
    <property type="match status" value="1"/>
</dbReference>
<gene>
    <name evidence="12" type="ORF">C7459_12127</name>
</gene>
<dbReference type="Proteomes" id="UP000245634">
    <property type="component" value="Unassembled WGS sequence"/>
</dbReference>
<dbReference type="PROSITE" id="PS50112">
    <property type="entry name" value="PAS"/>
    <property type="match status" value="2"/>
</dbReference>
<evidence type="ECO:0000256" key="6">
    <source>
        <dbReference type="ARBA" id="ARBA00022777"/>
    </source>
</evidence>
<keyword evidence="13" id="KW-1185">Reference proteome</keyword>
<proteinExistence type="predicted"/>
<dbReference type="PROSITE" id="PS50109">
    <property type="entry name" value="HIS_KIN"/>
    <property type="match status" value="1"/>
</dbReference>
<evidence type="ECO:0000259" key="11">
    <source>
        <dbReference type="PROSITE" id="PS50112"/>
    </source>
</evidence>
<dbReference type="PANTHER" id="PTHR43065">
    <property type="entry name" value="SENSOR HISTIDINE KINASE"/>
    <property type="match status" value="1"/>
</dbReference>
<dbReference type="CDD" id="cd00082">
    <property type="entry name" value="HisKA"/>
    <property type="match status" value="1"/>
</dbReference>
<name>A0A316D5B3_9BACL</name>
<dbReference type="Pfam" id="PF02518">
    <property type="entry name" value="HATPase_c"/>
    <property type="match status" value="1"/>
</dbReference>
<evidence type="ECO:0000256" key="1">
    <source>
        <dbReference type="ARBA" id="ARBA00000085"/>
    </source>
</evidence>
<evidence type="ECO:0000256" key="2">
    <source>
        <dbReference type="ARBA" id="ARBA00012438"/>
    </source>
</evidence>
<dbReference type="Pfam" id="PF00512">
    <property type="entry name" value="HisKA"/>
    <property type="match status" value="1"/>
</dbReference>
<evidence type="ECO:0000313" key="12">
    <source>
        <dbReference type="EMBL" id="PWK05964.1"/>
    </source>
</evidence>
<organism evidence="12 13">
    <name type="scientific">Tumebacillus permanentifrigoris</name>
    <dbReference type="NCBI Taxonomy" id="378543"/>
    <lineage>
        <taxon>Bacteria</taxon>
        <taxon>Bacillati</taxon>
        <taxon>Bacillota</taxon>
        <taxon>Bacilli</taxon>
        <taxon>Bacillales</taxon>
        <taxon>Alicyclobacillaceae</taxon>
        <taxon>Tumebacillus</taxon>
    </lineage>
</organism>
<keyword evidence="7" id="KW-0067">ATP-binding</keyword>
<dbReference type="InterPro" id="IPR036097">
    <property type="entry name" value="HisK_dim/P_sf"/>
</dbReference>
<dbReference type="CDD" id="cd00130">
    <property type="entry name" value="PAS"/>
    <property type="match status" value="2"/>
</dbReference>
<feature type="transmembrane region" description="Helical" evidence="9">
    <location>
        <begin position="180"/>
        <end position="201"/>
    </location>
</feature>
<dbReference type="InterPro" id="IPR003661">
    <property type="entry name" value="HisK_dim/P_dom"/>
</dbReference>
<dbReference type="GO" id="GO:0000155">
    <property type="term" value="F:phosphorelay sensor kinase activity"/>
    <property type="evidence" value="ECO:0007669"/>
    <property type="project" value="InterPro"/>
</dbReference>
<dbReference type="Pfam" id="PF08448">
    <property type="entry name" value="PAS_4"/>
    <property type="match status" value="2"/>
</dbReference>
<dbReference type="GO" id="GO:0005524">
    <property type="term" value="F:ATP binding"/>
    <property type="evidence" value="ECO:0007669"/>
    <property type="project" value="UniProtKB-KW"/>
</dbReference>
<evidence type="ECO:0000256" key="9">
    <source>
        <dbReference type="SAM" id="Phobius"/>
    </source>
</evidence>
<evidence type="ECO:0000256" key="5">
    <source>
        <dbReference type="ARBA" id="ARBA00022741"/>
    </source>
</evidence>
<evidence type="ECO:0000259" key="10">
    <source>
        <dbReference type="PROSITE" id="PS50109"/>
    </source>
</evidence>
<dbReference type="InterPro" id="IPR000014">
    <property type="entry name" value="PAS"/>
</dbReference>
<keyword evidence="6" id="KW-0418">Kinase</keyword>
<dbReference type="InterPro" id="IPR035965">
    <property type="entry name" value="PAS-like_dom_sf"/>
</dbReference>
<dbReference type="InterPro" id="IPR004358">
    <property type="entry name" value="Sig_transdc_His_kin-like_C"/>
</dbReference>
<keyword evidence="9" id="KW-0472">Membrane</keyword>
<evidence type="ECO:0000256" key="7">
    <source>
        <dbReference type="ARBA" id="ARBA00022840"/>
    </source>
</evidence>
<dbReference type="Gene3D" id="1.10.287.130">
    <property type="match status" value="1"/>
</dbReference>